<sequence length="209" mass="22518">MSTLASTSRWTLDYTVNESPRPQVRDPPGYTPQLSVKERAKAVNPALIKRPEVDLDELRQAKAWELALAPAKAVPMQAFMMYMSGGGIQIFSIMSVWFLLKQAVNGMMGVGKAFAPFEAASKAKKPASPAREPQSFLEQKIVYVVCQFGLLAVGLWKVNSMGLLPTSAADWAPVFGHFAGASPVDAPAPGYVPMRVVPSPVATPSVVTQ</sequence>
<proteinExistence type="inferred from homology"/>
<dbReference type="Pfam" id="PF06417">
    <property type="entry name" value="EMC4"/>
    <property type="match status" value="1"/>
</dbReference>
<comment type="caution">
    <text evidence="9">The sequence shown here is derived from an EMBL/GenBank/DDBJ whole genome shotgun (WGS) entry which is preliminary data.</text>
</comment>
<keyword evidence="5" id="KW-0256">Endoplasmic reticulum</keyword>
<evidence type="ECO:0000313" key="10">
    <source>
        <dbReference type="Proteomes" id="UP000311382"/>
    </source>
</evidence>
<reference evidence="9 10" key="1">
    <citation type="submission" date="2019-03" db="EMBL/GenBank/DDBJ databases">
        <title>Rhodosporidium diobovatum UCD-FST 08-225 genome sequencing, assembly, and annotation.</title>
        <authorList>
            <person name="Fakankun I.U."/>
            <person name="Fristensky B."/>
            <person name="Levin D.B."/>
        </authorList>
    </citation>
    <scope>NUCLEOTIDE SEQUENCE [LARGE SCALE GENOMIC DNA]</scope>
    <source>
        <strain evidence="9 10">UCD-FST 08-225</strain>
    </source>
</reference>
<protein>
    <recommendedName>
        <fullName evidence="3">ER membrane protein complex subunit 4</fullName>
    </recommendedName>
</protein>
<comment type="subcellular location">
    <subcellularLocation>
        <location evidence="1">Endoplasmic reticulum membrane</location>
        <topology evidence="1">Multi-pass membrane protein</topology>
    </subcellularLocation>
</comment>
<dbReference type="PANTHER" id="PTHR19315">
    <property type="entry name" value="ER MEMBRANE PROTEIN COMPLEX SUBUNIT 4"/>
    <property type="match status" value="1"/>
</dbReference>
<organism evidence="9 10">
    <name type="scientific">Rhodotorula diobovata</name>
    <dbReference type="NCBI Taxonomy" id="5288"/>
    <lineage>
        <taxon>Eukaryota</taxon>
        <taxon>Fungi</taxon>
        <taxon>Dikarya</taxon>
        <taxon>Basidiomycota</taxon>
        <taxon>Pucciniomycotina</taxon>
        <taxon>Microbotryomycetes</taxon>
        <taxon>Sporidiobolales</taxon>
        <taxon>Sporidiobolaceae</taxon>
        <taxon>Rhodotorula</taxon>
    </lineage>
</organism>
<feature type="transmembrane region" description="Helical" evidence="8">
    <location>
        <begin position="79"/>
        <end position="100"/>
    </location>
</feature>
<evidence type="ECO:0000256" key="8">
    <source>
        <dbReference type="SAM" id="Phobius"/>
    </source>
</evidence>
<dbReference type="EMBL" id="SOZI01000089">
    <property type="protein sequence ID" value="TNY19652.1"/>
    <property type="molecule type" value="Genomic_DNA"/>
</dbReference>
<keyword evidence="6 8" id="KW-1133">Transmembrane helix</keyword>
<evidence type="ECO:0000256" key="3">
    <source>
        <dbReference type="ARBA" id="ARBA00020820"/>
    </source>
</evidence>
<name>A0A5C5FTW2_9BASI</name>
<accession>A0A5C5FTW2</accession>
<evidence type="ECO:0000313" key="9">
    <source>
        <dbReference type="EMBL" id="TNY19652.1"/>
    </source>
</evidence>
<dbReference type="Proteomes" id="UP000311382">
    <property type="component" value="Unassembled WGS sequence"/>
</dbReference>
<dbReference type="AlphaFoldDB" id="A0A5C5FTW2"/>
<evidence type="ECO:0000256" key="5">
    <source>
        <dbReference type="ARBA" id="ARBA00022824"/>
    </source>
</evidence>
<evidence type="ECO:0000256" key="7">
    <source>
        <dbReference type="ARBA" id="ARBA00023136"/>
    </source>
</evidence>
<dbReference type="STRING" id="5288.A0A5C5FTW2"/>
<evidence type="ECO:0000256" key="6">
    <source>
        <dbReference type="ARBA" id="ARBA00022989"/>
    </source>
</evidence>
<keyword evidence="10" id="KW-1185">Reference proteome</keyword>
<dbReference type="OrthoDB" id="369569at2759"/>
<evidence type="ECO:0000256" key="1">
    <source>
        <dbReference type="ARBA" id="ARBA00004477"/>
    </source>
</evidence>
<gene>
    <name evidence="9" type="ORF">DMC30DRAFT_417716</name>
</gene>
<comment type="similarity">
    <text evidence="2">Belongs to the EMC4 family.</text>
</comment>
<evidence type="ECO:0000256" key="4">
    <source>
        <dbReference type="ARBA" id="ARBA00022692"/>
    </source>
</evidence>
<dbReference type="GO" id="GO:0005789">
    <property type="term" value="C:endoplasmic reticulum membrane"/>
    <property type="evidence" value="ECO:0007669"/>
    <property type="project" value="UniProtKB-SubCell"/>
</dbReference>
<keyword evidence="7 8" id="KW-0472">Membrane</keyword>
<evidence type="ECO:0000256" key="2">
    <source>
        <dbReference type="ARBA" id="ARBA00007715"/>
    </source>
</evidence>
<dbReference type="InterPro" id="IPR009445">
    <property type="entry name" value="TMEM85/Emc4"/>
</dbReference>
<keyword evidence="4 8" id="KW-0812">Transmembrane</keyword>